<gene>
    <name evidence="1" type="ORF">AIOL_002658</name>
</gene>
<proteinExistence type="predicted"/>
<evidence type="ECO:0000313" key="2">
    <source>
        <dbReference type="Proteomes" id="UP000037178"/>
    </source>
</evidence>
<comment type="caution">
    <text evidence="1">The sequence shown here is derived from an EMBL/GenBank/DDBJ whole genome shotgun (WGS) entry which is preliminary data.</text>
</comment>
<dbReference type="AlphaFoldDB" id="A0A0J9E4N1"/>
<keyword evidence="2" id="KW-1185">Reference proteome</keyword>
<dbReference type="Proteomes" id="UP000037178">
    <property type="component" value="Unassembled WGS sequence"/>
</dbReference>
<dbReference type="EMBL" id="LFTY01000002">
    <property type="protein sequence ID" value="KMW57692.1"/>
    <property type="molecule type" value="Genomic_DNA"/>
</dbReference>
<reference evidence="1 2" key="1">
    <citation type="submission" date="2015-06" db="EMBL/GenBank/DDBJ databases">
        <title>Draft genome sequence of an Alphaproteobacteria species associated to the Mediterranean sponge Oscarella lobularis.</title>
        <authorList>
            <person name="Jourda C."/>
            <person name="Santini S."/>
            <person name="Claverie J.-M."/>
        </authorList>
    </citation>
    <scope>NUCLEOTIDE SEQUENCE [LARGE SCALE GENOMIC DNA]</scope>
    <source>
        <strain evidence="1">IGS</strain>
    </source>
</reference>
<protein>
    <submittedName>
        <fullName evidence="1">Uncharacterized protein</fullName>
    </submittedName>
</protein>
<organism evidence="1 2">
    <name type="scientific">Candidatus Rhodobacter oscarellae</name>
    <dbReference type="NCBI Taxonomy" id="1675527"/>
    <lineage>
        <taxon>Bacteria</taxon>
        <taxon>Pseudomonadati</taxon>
        <taxon>Pseudomonadota</taxon>
        <taxon>Alphaproteobacteria</taxon>
        <taxon>Rhodobacterales</taxon>
        <taxon>Rhodobacter group</taxon>
        <taxon>Rhodobacter</taxon>
    </lineage>
</organism>
<sequence>MPPRFITVEACSENCVAPVEIIKKAHRMVEHLQLLFFVCAVYQVGRKLDKRVNAGRSA</sequence>
<name>A0A0J9E4N1_9RHOB</name>
<accession>A0A0J9E4N1</accession>
<evidence type="ECO:0000313" key="1">
    <source>
        <dbReference type="EMBL" id="KMW57692.1"/>
    </source>
</evidence>